<dbReference type="RefSeq" id="WP_140852220.1">
    <property type="nucleotide sequence ID" value="NZ_RCZC01000009.1"/>
</dbReference>
<reference evidence="1 2" key="1">
    <citation type="journal article" date="2019" name="Environ. Microbiol.">
        <title>Species interactions and distinct microbial communities in high Arctic permafrost affected cryosols are associated with the CH4 and CO2 gas fluxes.</title>
        <authorList>
            <person name="Altshuler I."/>
            <person name="Hamel J."/>
            <person name="Turney S."/>
            <person name="Magnuson E."/>
            <person name="Levesque R."/>
            <person name="Greer C."/>
            <person name="Whyte L.G."/>
        </authorList>
    </citation>
    <scope>NUCLEOTIDE SEQUENCE [LARGE SCALE GENOMIC DNA]</scope>
    <source>
        <strain evidence="1 2">E6.1</strain>
    </source>
</reference>
<dbReference type="AlphaFoldDB" id="A0A502FFY3"/>
<dbReference type="EMBL" id="RCZC01000009">
    <property type="protein sequence ID" value="TPG48284.1"/>
    <property type="molecule type" value="Genomic_DNA"/>
</dbReference>
<keyword evidence="2" id="KW-1185">Reference proteome</keyword>
<accession>A0A502FFY3</accession>
<name>A0A502FFY3_9SPHN</name>
<comment type="caution">
    <text evidence="1">The sequence shown here is derived from an EMBL/GenBank/DDBJ whole genome shotgun (WGS) entry which is preliminary data.</text>
</comment>
<organism evidence="1 2">
    <name type="scientific">Sphingomonas glacialis</name>
    <dbReference type="NCBI Taxonomy" id="658225"/>
    <lineage>
        <taxon>Bacteria</taxon>
        <taxon>Pseudomonadati</taxon>
        <taxon>Pseudomonadota</taxon>
        <taxon>Alphaproteobacteria</taxon>
        <taxon>Sphingomonadales</taxon>
        <taxon>Sphingomonadaceae</taxon>
        <taxon>Sphingomonas</taxon>
    </lineage>
</organism>
<evidence type="ECO:0000313" key="2">
    <source>
        <dbReference type="Proteomes" id="UP000319931"/>
    </source>
</evidence>
<dbReference type="OrthoDB" id="7510442at2"/>
<proteinExistence type="predicted"/>
<evidence type="ECO:0000313" key="1">
    <source>
        <dbReference type="EMBL" id="TPG48284.1"/>
    </source>
</evidence>
<protein>
    <submittedName>
        <fullName evidence="1">Uncharacterized protein</fullName>
    </submittedName>
</protein>
<sequence length="145" mass="16077">MTEPSVWMVDQLTAAKVVRELDLSVTESQMQHLAELLAEHRINTLDLGVSRVQSKISDAIQDVLSRHRHMTNDWSDGCRFAEAAIYTATLDAIRDMKPKQQRSKGQVLRSFLRQARTAQAAADPIFMRIEAPSGKGSARSANGAT</sequence>
<gene>
    <name evidence="1" type="ORF">EAH76_20930</name>
</gene>
<dbReference type="Proteomes" id="UP000319931">
    <property type="component" value="Unassembled WGS sequence"/>
</dbReference>